<reference evidence="3" key="1">
    <citation type="submission" date="2017-06" db="EMBL/GenBank/DDBJ databases">
        <authorList>
            <person name="Varghese N."/>
            <person name="Submissions S."/>
        </authorList>
    </citation>
    <scope>NUCLEOTIDE SEQUENCE [LARGE SCALE GENOMIC DNA]</scope>
    <source>
        <strain evidence="3">JAD2</strain>
    </source>
</reference>
<dbReference type="PANTHER" id="PTHR43591:SF24">
    <property type="entry name" value="2-METHOXY-6-POLYPRENYL-1,4-BENZOQUINOL METHYLASE, MITOCHONDRIAL"/>
    <property type="match status" value="1"/>
</dbReference>
<accession>A0A212R1K9</accession>
<name>A0A212R1K9_9CHLR</name>
<keyword evidence="2" id="KW-0808">Transferase</keyword>
<dbReference type="Pfam" id="PF08241">
    <property type="entry name" value="Methyltransf_11"/>
    <property type="match status" value="1"/>
</dbReference>
<dbReference type="InterPro" id="IPR013216">
    <property type="entry name" value="Methyltransf_11"/>
</dbReference>
<dbReference type="Proteomes" id="UP000197025">
    <property type="component" value="Unassembled WGS sequence"/>
</dbReference>
<dbReference type="PANTHER" id="PTHR43591">
    <property type="entry name" value="METHYLTRANSFERASE"/>
    <property type="match status" value="1"/>
</dbReference>
<dbReference type="InterPro" id="IPR029063">
    <property type="entry name" value="SAM-dependent_MTases_sf"/>
</dbReference>
<evidence type="ECO:0000259" key="1">
    <source>
        <dbReference type="Pfam" id="PF08241"/>
    </source>
</evidence>
<evidence type="ECO:0000313" key="3">
    <source>
        <dbReference type="Proteomes" id="UP000197025"/>
    </source>
</evidence>
<dbReference type="AlphaFoldDB" id="A0A212R1K9"/>
<organism evidence="2 3">
    <name type="scientific">Thermoflexus hugenholtzii JAD2</name>
    <dbReference type="NCBI Taxonomy" id="877466"/>
    <lineage>
        <taxon>Bacteria</taxon>
        <taxon>Bacillati</taxon>
        <taxon>Chloroflexota</taxon>
        <taxon>Thermoflexia</taxon>
        <taxon>Thermoflexales</taxon>
        <taxon>Thermoflexaceae</taxon>
        <taxon>Thermoflexus</taxon>
    </lineage>
</organism>
<dbReference type="InParanoid" id="A0A212R1K9"/>
<dbReference type="GO" id="GO:0032259">
    <property type="term" value="P:methylation"/>
    <property type="evidence" value="ECO:0007669"/>
    <property type="project" value="UniProtKB-KW"/>
</dbReference>
<dbReference type="RefSeq" id="WP_159461645.1">
    <property type="nucleotide sequence ID" value="NZ_FYEK01000028.1"/>
</dbReference>
<dbReference type="EMBL" id="FYEK01000028">
    <property type="protein sequence ID" value="SNB65885.1"/>
    <property type="molecule type" value="Genomic_DNA"/>
</dbReference>
<keyword evidence="2" id="KW-0489">Methyltransferase</keyword>
<feature type="domain" description="Methyltransferase type 11" evidence="1">
    <location>
        <begin position="58"/>
        <end position="149"/>
    </location>
</feature>
<keyword evidence="2" id="KW-0830">Ubiquinone</keyword>
<evidence type="ECO:0000313" key="2">
    <source>
        <dbReference type="EMBL" id="SNB65885.1"/>
    </source>
</evidence>
<gene>
    <name evidence="2" type="ORF">SAMN02746019_00000160</name>
</gene>
<dbReference type="OrthoDB" id="156058at2"/>
<dbReference type="GO" id="GO:0008757">
    <property type="term" value="F:S-adenosylmethionine-dependent methyltransferase activity"/>
    <property type="evidence" value="ECO:0007669"/>
    <property type="project" value="InterPro"/>
</dbReference>
<protein>
    <submittedName>
        <fullName evidence="2">Methylase involved in ubiquinone/menaquinone biosynthesis</fullName>
    </submittedName>
</protein>
<sequence length="218" mass="24169">MVISPLSKWTFALLQAFFHWLYHGGAWAYDGVAALASMGRWTRWVTRALDEVEGTWVLELGHGPGHLLAAMARQGLRPVGLDPSPAMGQRARRRTGSSVPLVRGRAQALPFRDEVFDTVVATFPAPFIRDPRTWQEAARVVRPGGRVVVLFAAHPPLSLVGLPWRWLYRLAGLQPPKGLLGAFLHDPARQAGLEVEPWTFPDGGWTLHGILARRPSRP</sequence>
<dbReference type="SUPFAM" id="SSF53335">
    <property type="entry name" value="S-adenosyl-L-methionine-dependent methyltransferases"/>
    <property type="match status" value="1"/>
</dbReference>
<proteinExistence type="predicted"/>
<keyword evidence="3" id="KW-1185">Reference proteome</keyword>
<dbReference type="CDD" id="cd02440">
    <property type="entry name" value="AdoMet_MTases"/>
    <property type="match status" value="1"/>
</dbReference>
<dbReference type="Gene3D" id="3.40.50.150">
    <property type="entry name" value="Vaccinia Virus protein VP39"/>
    <property type="match status" value="1"/>
</dbReference>